<feature type="compositionally biased region" description="Basic and acidic residues" evidence="1">
    <location>
        <begin position="1"/>
        <end position="15"/>
    </location>
</feature>
<evidence type="ECO:0008006" key="5">
    <source>
        <dbReference type="Google" id="ProtNLM"/>
    </source>
</evidence>
<evidence type="ECO:0000256" key="1">
    <source>
        <dbReference type="SAM" id="MobiDB-lite"/>
    </source>
</evidence>
<feature type="transmembrane region" description="Helical" evidence="2">
    <location>
        <begin position="83"/>
        <end position="105"/>
    </location>
</feature>
<accession>A0A0G0PXI5</accession>
<organism evidence="3 4">
    <name type="scientific">Candidatus Gottesmanbacteria bacterium GW2011_GWC2_39_8</name>
    <dbReference type="NCBI Taxonomy" id="1618450"/>
    <lineage>
        <taxon>Bacteria</taxon>
        <taxon>Candidatus Gottesmaniibacteriota</taxon>
    </lineage>
</organism>
<proteinExistence type="predicted"/>
<reference evidence="3 4" key="1">
    <citation type="journal article" date="2015" name="Nature">
        <title>rRNA introns, odd ribosomes, and small enigmatic genomes across a large radiation of phyla.</title>
        <authorList>
            <person name="Brown C.T."/>
            <person name="Hug L.A."/>
            <person name="Thomas B.C."/>
            <person name="Sharon I."/>
            <person name="Castelle C.J."/>
            <person name="Singh A."/>
            <person name="Wilkins M.J."/>
            <person name="Williams K.H."/>
            <person name="Banfield J.F."/>
        </authorList>
    </citation>
    <scope>NUCLEOTIDE SEQUENCE [LARGE SCALE GENOMIC DNA]</scope>
</reference>
<protein>
    <recommendedName>
        <fullName evidence="5">DUF11 domain-containing protein</fullName>
    </recommendedName>
</protein>
<keyword evidence="2" id="KW-0812">Transmembrane</keyword>
<name>A0A0G0PXI5_9BACT</name>
<feature type="region of interest" description="Disordered" evidence="1">
    <location>
        <begin position="1"/>
        <end position="40"/>
    </location>
</feature>
<comment type="caution">
    <text evidence="3">The sequence shown here is derived from an EMBL/GenBank/DDBJ whole genome shotgun (WGS) entry which is preliminary data.</text>
</comment>
<evidence type="ECO:0000313" key="3">
    <source>
        <dbReference type="EMBL" id="KKR29841.1"/>
    </source>
</evidence>
<dbReference type="AlphaFoldDB" id="A0A0G0PXI5"/>
<dbReference type="EMBL" id="LBXN01000114">
    <property type="protein sequence ID" value="KKR29841.1"/>
    <property type="molecule type" value="Genomic_DNA"/>
</dbReference>
<keyword evidence="2" id="KW-1133">Transmembrane helix</keyword>
<keyword evidence="2" id="KW-0472">Membrane</keyword>
<dbReference type="Proteomes" id="UP000034539">
    <property type="component" value="Unassembled WGS sequence"/>
</dbReference>
<sequence>MGIEDIKKGLFKNENEENGGPEQEKGPVFFHGEDFKPKESGQSWIREIKKEPSVVNRQGQSAKDDRSFLEKFYQWIIYYQKRIYAILGMVIGVTLVGFLVIFFIGSASFAKKDVLISIDGSSRGDSGSEVSYIVSYQNKTKVVLHDAKILITFPEMSFVENVSTEYGPYTRFQNVGDIFPGSKGGFEFKARIFGTKDQKLITTAKIRYRPESITSEFENETDIDFSIDSVPLAINLNLPQRAVVGQPYVFNIDYTNQSDAEFKDMWFSVLYPAGFNFQIASPTPSEGKSNWKISSIAPRSDGSISISGILSGTSGESKVFQVKVGPKSESNQIVEYVGAQSSMPISQSLLVVSQKINNGLPSSVSAGDSLKWNIHYKNTTDIGLNNAQISAQFRGDVLDFSKLKLNQGYFDSQNNRIIWNASDVSQLALIGPSAEGDLSFSVSVKDPPPIFSVDDKDLIENVSVSITSASMPSTGELGNVPIGNVDSLDLKLNSKIVFVSKGLYFSGPFTNSGPIPPKVGQKTTFTIVWQITNWSSDINDAKVRAGLPSTAEWLGEVYPAGAPLSYDYSNGQVTWLPGLVEAGTGVVLPIEEVAFRVRITPSINQLRQAVALLNQALFSAQDSFTGRTYQTLSEAVNTALKQDPRFPVGGGYVSQ</sequence>
<gene>
    <name evidence="3" type="ORF">UT63_C0114G0002</name>
</gene>
<evidence type="ECO:0000313" key="4">
    <source>
        <dbReference type="Proteomes" id="UP000034539"/>
    </source>
</evidence>
<evidence type="ECO:0000256" key="2">
    <source>
        <dbReference type="SAM" id="Phobius"/>
    </source>
</evidence>